<keyword evidence="2" id="KW-0808">Transferase</keyword>
<dbReference type="InterPro" id="IPR050100">
    <property type="entry name" value="TRAFAC_GTPase_members"/>
</dbReference>
<dbReference type="InterPro" id="IPR009000">
    <property type="entry name" value="Transl_B-barrel_sf"/>
</dbReference>
<evidence type="ECO:0000259" key="7">
    <source>
        <dbReference type="PROSITE" id="PS51722"/>
    </source>
</evidence>
<keyword evidence="3 8" id="KW-0548">Nucleotidyltransferase</keyword>
<dbReference type="PANTHER" id="PTHR23115">
    <property type="entry name" value="TRANSLATION FACTOR"/>
    <property type="match status" value="1"/>
</dbReference>
<evidence type="ECO:0000256" key="3">
    <source>
        <dbReference type="ARBA" id="ARBA00022695"/>
    </source>
</evidence>
<dbReference type="SUPFAM" id="SSF52540">
    <property type="entry name" value="P-loop containing nucleoside triphosphate hydrolases"/>
    <property type="match status" value="1"/>
</dbReference>
<dbReference type="EC" id="2.7.7.4" evidence="1"/>
<dbReference type="NCBIfam" id="TIGR02034">
    <property type="entry name" value="CysN"/>
    <property type="match status" value="1"/>
</dbReference>
<evidence type="ECO:0000256" key="2">
    <source>
        <dbReference type="ARBA" id="ARBA00022679"/>
    </source>
</evidence>
<proteinExistence type="predicted"/>
<dbReference type="InterPro" id="IPR054696">
    <property type="entry name" value="GTP-eEF1A_C"/>
</dbReference>
<reference evidence="8" key="1">
    <citation type="submission" date="2021-05" db="EMBL/GenBank/DDBJ databases">
        <authorList>
            <person name="Tanabe Y."/>
        </authorList>
    </citation>
    <scope>NUCLEOTIDE SEQUENCE</scope>
    <source>
        <strain evidence="8">BOTRYCO-1</strain>
    </source>
</reference>
<name>A0ABQ4PUU2_9PROT</name>
<dbReference type="Pfam" id="PF00009">
    <property type="entry name" value="GTP_EFTU"/>
    <property type="match status" value="1"/>
</dbReference>
<feature type="domain" description="Tr-type G" evidence="7">
    <location>
        <begin position="6"/>
        <end position="227"/>
    </location>
</feature>
<dbReference type="InterPro" id="IPR027417">
    <property type="entry name" value="P-loop_NTPase"/>
</dbReference>
<comment type="caution">
    <text evidence="8">The sequence shown here is derived from an EMBL/GenBank/DDBJ whole genome shotgun (WGS) entry which is preliminary data.</text>
</comment>
<dbReference type="PROSITE" id="PS00301">
    <property type="entry name" value="G_TR_1"/>
    <property type="match status" value="1"/>
</dbReference>
<dbReference type="Gene3D" id="3.40.50.300">
    <property type="entry name" value="P-loop containing nucleotide triphosphate hydrolases"/>
    <property type="match status" value="1"/>
</dbReference>
<keyword evidence="9" id="KW-1185">Reference proteome</keyword>
<dbReference type="PRINTS" id="PR00315">
    <property type="entry name" value="ELONGATNFCT"/>
</dbReference>
<dbReference type="InterPro" id="IPR000795">
    <property type="entry name" value="T_Tr_GTP-bd_dom"/>
</dbReference>
<evidence type="ECO:0000313" key="9">
    <source>
        <dbReference type="Proteomes" id="UP001161064"/>
    </source>
</evidence>
<dbReference type="GO" id="GO:0016779">
    <property type="term" value="F:nucleotidyltransferase activity"/>
    <property type="evidence" value="ECO:0007669"/>
    <property type="project" value="UniProtKB-KW"/>
</dbReference>
<dbReference type="EMBL" id="BPFZ01000004">
    <property type="protein sequence ID" value="GIU66654.1"/>
    <property type="molecule type" value="Genomic_DNA"/>
</dbReference>
<evidence type="ECO:0000256" key="6">
    <source>
        <dbReference type="ARBA" id="ARBA00023134"/>
    </source>
</evidence>
<protein>
    <recommendedName>
        <fullName evidence="1">sulfate adenylyltransferase</fullName>
        <ecNumber evidence="1">2.7.7.4</ecNumber>
    </recommendedName>
</protein>
<dbReference type="Proteomes" id="UP001161064">
    <property type="component" value="Unassembled WGS sequence"/>
</dbReference>
<dbReference type="CDD" id="cd04095">
    <property type="entry name" value="CysN_NoDQ_III"/>
    <property type="match status" value="1"/>
</dbReference>
<dbReference type="SUPFAM" id="SSF50465">
    <property type="entry name" value="EF-Tu/eEF-1alpha/eIF2-gamma C-terminal domain"/>
    <property type="match status" value="1"/>
</dbReference>
<evidence type="ECO:0000256" key="1">
    <source>
        <dbReference type="ARBA" id="ARBA00012391"/>
    </source>
</evidence>
<dbReference type="SUPFAM" id="SSF50447">
    <property type="entry name" value="Translation proteins"/>
    <property type="match status" value="1"/>
</dbReference>
<accession>A0ABQ4PUU2</accession>
<keyword evidence="5" id="KW-0067">ATP-binding</keyword>
<dbReference type="InterPro" id="IPR009001">
    <property type="entry name" value="Transl_elong_EF1A/Init_IF2_C"/>
</dbReference>
<dbReference type="Gene3D" id="2.40.30.10">
    <property type="entry name" value="Translation factors"/>
    <property type="match status" value="2"/>
</dbReference>
<organism evidence="8 9">
    <name type="scientific">Candidatus Phycosocius spiralis</name>
    <dbReference type="NCBI Taxonomy" id="2815099"/>
    <lineage>
        <taxon>Bacteria</taxon>
        <taxon>Pseudomonadati</taxon>
        <taxon>Pseudomonadota</taxon>
        <taxon>Alphaproteobacteria</taxon>
        <taxon>Caulobacterales</taxon>
        <taxon>Caulobacterales incertae sedis</taxon>
        <taxon>Candidatus Phycosocius</taxon>
    </lineage>
</organism>
<gene>
    <name evidence="8" type="primary">cysN</name>
    <name evidence="8" type="ORF">PsB1_0808</name>
</gene>
<dbReference type="PROSITE" id="PS51722">
    <property type="entry name" value="G_TR_2"/>
    <property type="match status" value="1"/>
</dbReference>
<reference evidence="8" key="2">
    <citation type="journal article" date="2023" name="ISME Commun">
        <title>Characterization of a bloom-associated alphaproteobacterial lineage, 'Candidatus Phycosocius': insights into freshwater algal-bacterial interactions.</title>
        <authorList>
            <person name="Tanabe Y."/>
            <person name="Yamaguchi H."/>
            <person name="Yoshida M."/>
            <person name="Kai A."/>
            <person name="Okazaki Y."/>
        </authorList>
    </citation>
    <scope>NUCLEOTIDE SEQUENCE</scope>
    <source>
        <strain evidence="8">BOTRYCO-1</strain>
    </source>
</reference>
<sequence length="422" mass="46626">MSMSQSKLVRFVTAGNVDDGKSTLIGRILHDSKALLSDQVQSIVNARFGRADAGEMDLAFLTDGLESEREQGITIDVAYRYFTTQRASFIVIDAPGHEQYTRNMVTGASNADIAVVLVDASRIHQGHLKVQTRRHATIAHILGLKIVFAVNKMDLIDWSHSHYQQVEASLIRLSRTLGIEDIDIVPINARSGDNVVHQSAVPSWYQGPCLLQILEQQDKATDFADLPFRFPVQRVVRTNGHTLAAKRGYAGRIASGQIRLGDEVCVATSQQCSRIAKIETYDQILTHAQAGQSITLYTQDDLDIARGDCLTSSDARVTNLVVADLCWLDDQAWQDQQRYILRQGTASTPVRIQTVLHVRDMHDLSQVRGEQALAQNDIALVKLQTQSPIIADEFATNPKLGAFILINVDTNQTVAAGMIRNS</sequence>
<evidence type="ECO:0000256" key="4">
    <source>
        <dbReference type="ARBA" id="ARBA00022741"/>
    </source>
</evidence>
<dbReference type="InterPro" id="IPR044139">
    <property type="entry name" value="CysN_NoDQ_III"/>
</dbReference>
<dbReference type="InterPro" id="IPR031157">
    <property type="entry name" value="G_TR_CS"/>
</dbReference>
<keyword evidence="4" id="KW-0547">Nucleotide-binding</keyword>
<keyword evidence="6" id="KW-0342">GTP-binding</keyword>
<evidence type="ECO:0000313" key="8">
    <source>
        <dbReference type="EMBL" id="GIU66654.1"/>
    </source>
</evidence>
<dbReference type="InterPro" id="IPR011779">
    <property type="entry name" value="SO4_adenylTrfase_lsu"/>
</dbReference>
<dbReference type="Pfam" id="PF22594">
    <property type="entry name" value="GTP-eEF1A_C"/>
    <property type="match status" value="1"/>
</dbReference>
<evidence type="ECO:0000256" key="5">
    <source>
        <dbReference type="ARBA" id="ARBA00022840"/>
    </source>
</evidence>
<dbReference type="RefSeq" id="WP_284359266.1">
    <property type="nucleotide sequence ID" value="NZ_BPFZ01000004.1"/>
</dbReference>